<reference evidence="1 2" key="1">
    <citation type="submission" date="2021-06" db="EMBL/GenBank/DDBJ databases">
        <title>Complete genome sequence of the secondary alcohol utilizing methanogen Methanospirillum hungatei strain GP1.</title>
        <authorList>
            <person name="Day L.A."/>
            <person name="Costa K.C."/>
        </authorList>
    </citation>
    <scope>NUCLEOTIDE SEQUENCE [LARGE SCALE GENOMIC DNA]</scope>
    <source>
        <strain evidence="1 2">GP1</strain>
    </source>
</reference>
<gene>
    <name evidence="1" type="ORF">KSK55_01690</name>
</gene>
<organism evidence="1 2">
    <name type="scientific">Methanospirillum hungatei</name>
    <dbReference type="NCBI Taxonomy" id="2203"/>
    <lineage>
        <taxon>Archaea</taxon>
        <taxon>Methanobacteriati</taxon>
        <taxon>Methanobacteriota</taxon>
        <taxon>Stenosarchaea group</taxon>
        <taxon>Methanomicrobia</taxon>
        <taxon>Methanomicrobiales</taxon>
        <taxon>Methanospirillaceae</taxon>
        <taxon>Methanospirillum</taxon>
    </lineage>
</organism>
<accession>A0A8F5VNU8</accession>
<evidence type="ECO:0000313" key="2">
    <source>
        <dbReference type="Proteomes" id="UP000694228"/>
    </source>
</evidence>
<sequence length="49" mass="5557">MKWSHDRINQPEVLAVPSLPSAKERFTISLKSLVIISMKSSLTSGMFFF</sequence>
<dbReference type="EMBL" id="CP077107">
    <property type="protein sequence ID" value="QXO95153.1"/>
    <property type="molecule type" value="Genomic_DNA"/>
</dbReference>
<name>A0A8F5VNU8_METHU</name>
<protein>
    <submittedName>
        <fullName evidence="1">Uncharacterized protein</fullName>
    </submittedName>
</protein>
<proteinExistence type="predicted"/>
<evidence type="ECO:0000313" key="1">
    <source>
        <dbReference type="EMBL" id="QXO95153.1"/>
    </source>
</evidence>
<dbReference type="Proteomes" id="UP000694228">
    <property type="component" value="Chromosome"/>
</dbReference>
<dbReference type="AlphaFoldDB" id="A0A8F5VNU8"/>